<sequence>MNEFHLLARRTIRNTAYVAAILAILAAVLPSLSGLFAGLAIGSVVSLYFAVSASKQTEMAADVALRNVKKRPGTMMAFRIMMLLGAFLLVRALEPKIGYVSLPGVVIGLFAYQLVILGGFLYNKLKTS</sequence>
<dbReference type="Proteomes" id="UP001208017">
    <property type="component" value="Unassembled WGS sequence"/>
</dbReference>
<dbReference type="EMBL" id="JAPMLT010000002">
    <property type="protein sequence ID" value="MCX7569554.1"/>
    <property type="molecule type" value="Genomic_DNA"/>
</dbReference>
<evidence type="ECO:0008006" key="4">
    <source>
        <dbReference type="Google" id="ProtNLM"/>
    </source>
</evidence>
<evidence type="ECO:0000313" key="2">
    <source>
        <dbReference type="EMBL" id="MCX7569554.1"/>
    </source>
</evidence>
<accession>A0ABT3X491</accession>
<gene>
    <name evidence="2" type="ORF">OS242_06230</name>
</gene>
<keyword evidence="1" id="KW-1133">Transmembrane helix</keyword>
<organism evidence="2 3">
    <name type="scientific">Tumebacillus lacus</name>
    <dbReference type="NCBI Taxonomy" id="2995335"/>
    <lineage>
        <taxon>Bacteria</taxon>
        <taxon>Bacillati</taxon>
        <taxon>Bacillota</taxon>
        <taxon>Bacilli</taxon>
        <taxon>Bacillales</taxon>
        <taxon>Alicyclobacillaceae</taxon>
        <taxon>Tumebacillus</taxon>
    </lineage>
</organism>
<proteinExistence type="predicted"/>
<name>A0ABT3X491_9BACL</name>
<reference evidence="2 3" key="1">
    <citation type="submission" date="2022-11" db="EMBL/GenBank/DDBJ databases">
        <title>Study of microbial diversity in lake waters.</title>
        <authorList>
            <person name="Zhang J."/>
        </authorList>
    </citation>
    <scope>NUCLEOTIDE SEQUENCE [LARGE SCALE GENOMIC DNA]</scope>
    <source>
        <strain evidence="2 3">DT12</strain>
    </source>
</reference>
<keyword evidence="1" id="KW-0812">Transmembrane</keyword>
<comment type="caution">
    <text evidence="2">The sequence shown here is derived from an EMBL/GenBank/DDBJ whole genome shotgun (WGS) entry which is preliminary data.</text>
</comment>
<evidence type="ECO:0000313" key="3">
    <source>
        <dbReference type="Proteomes" id="UP001208017"/>
    </source>
</evidence>
<keyword evidence="3" id="KW-1185">Reference proteome</keyword>
<evidence type="ECO:0000256" key="1">
    <source>
        <dbReference type="SAM" id="Phobius"/>
    </source>
</evidence>
<keyword evidence="1" id="KW-0472">Membrane</keyword>
<feature type="transmembrane region" description="Helical" evidence="1">
    <location>
        <begin position="99"/>
        <end position="122"/>
    </location>
</feature>
<dbReference type="RefSeq" id="WP_267150793.1">
    <property type="nucleotide sequence ID" value="NZ_JAPMLT010000002.1"/>
</dbReference>
<protein>
    <recommendedName>
        <fullName evidence="4">ATP synthase subunit I</fullName>
    </recommendedName>
</protein>
<feature type="transmembrane region" description="Helical" evidence="1">
    <location>
        <begin position="74"/>
        <end position="93"/>
    </location>
</feature>